<proteinExistence type="predicted"/>
<dbReference type="RefSeq" id="WP_169384442.1">
    <property type="nucleotide sequence ID" value="NZ_JAAXLA010000070.1"/>
</dbReference>
<accession>A0ABX1SHC9</accession>
<dbReference type="EMBL" id="JAAXLA010000070">
    <property type="protein sequence ID" value="NMI00977.1"/>
    <property type="molecule type" value="Genomic_DNA"/>
</dbReference>
<evidence type="ECO:0000313" key="2">
    <source>
        <dbReference type="Proteomes" id="UP000820669"/>
    </source>
</evidence>
<keyword evidence="2" id="KW-1185">Reference proteome</keyword>
<evidence type="ECO:0008006" key="3">
    <source>
        <dbReference type="Google" id="ProtNLM"/>
    </source>
</evidence>
<name>A0ABX1SHC9_9PSEU</name>
<dbReference type="InterPro" id="IPR041920">
    <property type="entry name" value="ROS/MUCR_sf"/>
</dbReference>
<dbReference type="Proteomes" id="UP000820669">
    <property type="component" value="Unassembled WGS sequence"/>
</dbReference>
<sequence>MVSDGPHVQCHLCGGWFRSVGAHLRAHGWDQLSYRQAFGLERAQPLEGSDTRRRRATALRIRRVADPAVRAGCEAGQQWVRSGALARAAAAAARGRRQPEQRRRKTLQTLAGISPVARAAGSRRYADERLARAAADAAARLGYPDLGSLVRDRVAAGASLAGISREAGLHQNWLSRHLSAVDPAAARDVAGAVSGPRPLRRDARWLPVIRALGFADVASYLTDRHIVRRRSVRAIAAEVGMTHGAVATALARHGVPRNPHAASRGRCRDRATAVAARFGHSDIESYLADRRAAGLTWRAIAGECGQPETWVRRRAGLSR</sequence>
<gene>
    <name evidence="1" type="ORF">HF526_27285</name>
</gene>
<protein>
    <recommendedName>
        <fullName evidence="3">ROS/MUCR transcriptional regulator protein</fullName>
    </recommendedName>
</protein>
<comment type="caution">
    <text evidence="1">The sequence shown here is derived from an EMBL/GenBank/DDBJ whole genome shotgun (WGS) entry which is preliminary data.</text>
</comment>
<evidence type="ECO:0000313" key="1">
    <source>
        <dbReference type="EMBL" id="NMI00977.1"/>
    </source>
</evidence>
<reference evidence="1 2" key="1">
    <citation type="submission" date="2020-04" db="EMBL/GenBank/DDBJ databases">
        <authorList>
            <person name="Klaysubun C."/>
            <person name="Duangmal K."/>
            <person name="Lipun K."/>
        </authorList>
    </citation>
    <scope>NUCLEOTIDE SEQUENCE [LARGE SCALE GENOMIC DNA]</scope>
    <source>
        <strain evidence="1 2">K10HN5</strain>
    </source>
</reference>
<dbReference type="Gene3D" id="1.10.10.1550">
    <property type="entry name" value="ROS/MUCR transcriptional regulator protein"/>
    <property type="match status" value="1"/>
</dbReference>
<organism evidence="1 2">
    <name type="scientific">Pseudonocardia acidicola</name>
    <dbReference type="NCBI Taxonomy" id="2724939"/>
    <lineage>
        <taxon>Bacteria</taxon>
        <taxon>Bacillati</taxon>
        <taxon>Actinomycetota</taxon>
        <taxon>Actinomycetes</taxon>
        <taxon>Pseudonocardiales</taxon>
        <taxon>Pseudonocardiaceae</taxon>
        <taxon>Pseudonocardia</taxon>
    </lineage>
</organism>